<dbReference type="InterPro" id="IPR021130">
    <property type="entry name" value="PRib-ATP_PPHydrolase-like"/>
</dbReference>
<comment type="caution">
    <text evidence="12">The sequence shown here is derived from an EMBL/GenBank/DDBJ whole genome shotgun (WGS) entry which is preliminary data.</text>
</comment>
<keyword evidence="5" id="KW-0028">Amino-acid biosynthesis</keyword>
<dbReference type="Gene3D" id="1.10.287.1080">
    <property type="entry name" value="MazG-like"/>
    <property type="match status" value="1"/>
</dbReference>
<dbReference type="InterPro" id="IPR038019">
    <property type="entry name" value="PRib_AMP_CycHydrolase_sf"/>
</dbReference>
<dbReference type="GO" id="GO:0004636">
    <property type="term" value="F:phosphoribosyl-ATP diphosphatase activity"/>
    <property type="evidence" value="ECO:0007669"/>
    <property type="project" value="UniProtKB-EC"/>
</dbReference>
<dbReference type="Gene3D" id="3.10.20.810">
    <property type="entry name" value="Phosphoribosyl-AMP cyclohydrolase"/>
    <property type="match status" value="1"/>
</dbReference>
<dbReference type="PANTHER" id="PTHR42945:SF1">
    <property type="entry name" value="HISTIDINE BIOSYNTHESIS BIFUNCTIONAL PROTEIN HIS7"/>
    <property type="match status" value="1"/>
</dbReference>
<dbReference type="EMBL" id="CASHTH010002234">
    <property type="protein sequence ID" value="CAI8026770.1"/>
    <property type="molecule type" value="Genomic_DNA"/>
</dbReference>
<dbReference type="Proteomes" id="UP001174909">
    <property type="component" value="Unassembled WGS sequence"/>
</dbReference>
<dbReference type="PANTHER" id="PTHR42945">
    <property type="entry name" value="HISTIDINE BIOSYNTHESIS BIFUNCTIONAL PROTEIN"/>
    <property type="match status" value="1"/>
</dbReference>
<evidence type="ECO:0000256" key="4">
    <source>
        <dbReference type="ARBA" id="ARBA00005204"/>
    </source>
</evidence>
<keyword evidence="10" id="KW-0511">Multifunctional enzyme</keyword>
<evidence type="ECO:0000313" key="12">
    <source>
        <dbReference type="EMBL" id="CAI8026770.1"/>
    </source>
</evidence>
<dbReference type="GO" id="GO:0000105">
    <property type="term" value="P:L-histidine biosynthetic process"/>
    <property type="evidence" value="ECO:0007669"/>
    <property type="project" value="UniProtKB-KW"/>
</dbReference>
<dbReference type="NCBIfam" id="TIGR03188">
    <property type="entry name" value="histidine_hisI"/>
    <property type="match status" value="1"/>
</dbReference>
<dbReference type="CDD" id="cd11534">
    <property type="entry name" value="NTP-PPase_HisIE_like"/>
    <property type="match status" value="1"/>
</dbReference>
<comment type="catalytic activity">
    <reaction evidence="2">
        <text>1-(5-phospho-beta-D-ribosyl)-ATP + H2O = 1-(5-phospho-beta-D-ribosyl)-5'-AMP + diphosphate + H(+)</text>
        <dbReference type="Rhea" id="RHEA:22828"/>
        <dbReference type="ChEBI" id="CHEBI:15377"/>
        <dbReference type="ChEBI" id="CHEBI:15378"/>
        <dbReference type="ChEBI" id="CHEBI:33019"/>
        <dbReference type="ChEBI" id="CHEBI:59457"/>
        <dbReference type="ChEBI" id="CHEBI:73183"/>
        <dbReference type="EC" id="3.6.1.31"/>
    </reaction>
</comment>
<dbReference type="InterPro" id="IPR008179">
    <property type="entry name" value="HisE"/>
</dbReference>
<comment type="catalytic activity">
    <reaction evidence="1">
        <text>1-(5-phospho-beta-D-ribosyl)-5'-AMP + H2O = 1-(5-phospho-beta-D-ribosyl)-5-[(5-phospho-beta-D-ribosylamino)methylideneamino]imidazole-4-carboxamide</text>
        <dbReference type="Rhea" id="RHEA:20049"/>
        <dbReference type="ChEBI" id="CHEBI:15377"/>
        <dbReference type="ChEBI" id="CHEBI:58435"/>
        <dbReference type="ChEBI" id="CHEBI:59457"/>
        <dbReference type="EC" id="3.5.4.19"/>
    </reaction>
</comment>
<accession>A0AA35WU30</accession>
<comment type="pathway">
    <text evidence="3">Amino-acid biosynthesis; L-histidine biosynthesis; L-histidine from 5-phospho-alpha-D-ribose 1-diphosphate: step 3/9.</text>
</comment>
<dbReference type="Pfam" id="PF01503">
    <property type="entry name" value="PRA-PH"/>
    <property type="match status" value="1"/>
</dbReference>
<evidence type="ECO:0000256" key="5">
    <source>
        <dbReference type="ARBA" id="ARBA00022605"/>
    </source>
</evidence>
<dbReference type="GO" id="GO:0005524">
    <property type="term" value="F:ATP binding"/>
    <property type="evidence" value="ECO:0007669"/>
    <property type="project" value="UniProtKB-KW"/>
</dbReference>
<keyword evidence="6" id="KW-0547">Nucleotide-binding</keyword>
<evidence type="ECO:0000256" key="1">
    <source>
        <dbReference type="ARBA" id="ARBA00000024"/>
    </source>
</evidence>
<evidence type="ECO:0000256" key="7">
    <source>
        <dbReference type="ARBA" id="ARBA00022801"/>
    </source>
</evidence>
<dbReference type="SUPFAM" id="SSF101386">
    <property type="entry name" value="all-alpha NTP pyrophosphatases"/>
    <property type="match status" value="1"/>
</dbReference>
<dbReference type="InterPro" id="IPR002496">
    <property type="entry name" value="PRib_AMP_CycHydrolase_dom"/>
</dbReference>
<sequence>MLGYMNPGSLKRTVEGTQVWFYSRSQEDLWHKGEVSGNYLNLREWYVDCDADTILLKVEPDGPACHTGEVSCFYTKSSDGGPRVLDELFAVIKDRQRAMPDDSHTAKLLSEGTSRVAQKVIEEAGEAALAAATGDTEGLPGEIADLLYHTLTLMASAGVSPNAVWEELRSRRG</sequence>
<organism evidence="12 13">
    <name type="scientific">Geodia barretti</name>
    <name type="common">Barrett's horny sponge</name>
    <dbReference type="NCBI Taxonomy" id="519541"/>
    <lineage>
        <taxon>Eukaryota</taxon>
        <taxon>Metazoa</taxon>
        <taxon>Porifera</taxon>
        <taxon>Demospongiae</taxon>
        <taxon>Heteroscleromorpha</taxon>
        <taxon>Tetractinellida</taxon>
        <taxon>Astrophorina</taxon>
        <taxon>Geodiidae</taxon>
        <taxon>Geodia</taxon>
    </lineage>
</organism>
<evidence type="ECO:0000256" key="2">
    <source>
        <dbReference type="ARBA" id="ARBA00001460"/>
    </source>
</evidence>
<dbReference type="Pfam" id="PF01502">
    <property type="entry name" value="PRA-CH"/>
    <property type="match status" value="1"/>
</dbReference>
<keyword evidence="9" id="KW-0368">Histidine biosynthesis</keyword>
<dbReference type="GO" id="GO:0004635">
    <property type="term" value="F:phosphoribosyl-AMP cyclohydrolase activity"/>
    <property type="evidence" value="ECO:0007669"/>
    <property type="project" value="UniProtKB-EC"/>
</dbReference>
<reference evidence="12" key="1">
    <citation type="submission" date="2023-03" db="EMBL/GenBank/DDBJ databases">
        <authorList>
            <person name="Steffen K."/>
            <person name="Cardenas P."/>
        </authorList>
    </citation>
    <scope>NUCLEOTIDE SEQUENCE</scope>
</reference>
<dbReference type="HAMAP" id="MF_01020">
    <property type="entry name" value="HisE"/>
    <property type="match status" value="1"/>
</dbReference>
<gene>
    <name evidence="12" type="ORF">GBAR_LOCUS15337</name>
</gene>
<evidence type="ECO:0000256" key="9">
    <source>
        <dbReference type="ARBA" id="ARBA00023102"/>
    </source>
</evidence>
<dbReference type="AlphaFoldDB" id="A0AA35WU30"/>
<feature type="domain" description="Phosphoribosyl-AMP cyclohydrolase" evidence="11">
    <location>
        <begin position="1"/>
        <end position="74"/>
    </location>
</feature>
<proteinExistence type="inferred from homology"/>
<evidence type="ECO:0000256" key="3">
    <source>
        <dbReference type="ARBA" id="ARBA00005169"/>
    </source>
</evidence>
<keyword evidence="13" id="KW-1185">Reference proteome</keyword>
<keyword evidence="8" id="KW-0067">ATP-binding</keyword>
<dbReference type="NCBIfam" id="NF002747">
    <property type="entry name" value="PRK02759.1"/>
    <property type="match status" value="1"/>
</dbReference>
<evidence type="ECO:0000256" key="10">
    <source>
        <dbReference type="ARBA" id="ARBA00023268"/>
    </source>
</evidence>
<dbReference type="SUPFAM" id="SSF141734">
    <property type="entry name" value="HisI-like"/>
    <property type="match status" value="1"/>
</dbReference>
<protein>
    <submittedName>
        <fullName evidence="12">Histidine biosynthesis bifunctional protein HisIE</fullName>
    </submittedName>
</protein>
<evidence type="ECO:0000256" key="6">
    <source>
        <dbReference type="ARBA" id="ARBA00022741"/>
    </source>
</evidence>
<name>A0AA35WU30_GEOBA</name>
<evidence type="ECO:0000313" key="13">
    <source>
        <dbReference type="Proteomes" id="UP001174909"/>
    </source>
</evidence>
<comment type="pathway">
    <text evidence="4">Amino-acid biosynthesis; L-histidine biosynthesis; L-histidine from 5-phospho-alpha-D-ribose 1-diphosphate: step 2/9.</text>
</comment>
<evidence type="ECO:0000256" key="8">
    <source>
        <dbReference type="ARBA" id="ARBA00022840"/>
    </source>
</evidence>
<keyword evidence="7" id="KW-0378">Hydrolase</keyword>
<evidence type="ECO:0000259" key="11">
    <source>
        <dbReference type="Pfam" id="PF01502"/>
    </source>
</evidence>